<dbReference type="Proteomes" id="UP001153365">
    <property type="component" value="Unassembled WGS sequence"/>
</dbReference>
<reference evidence="1" key="1">
    <citation type="submission" date="2022-06" db="EMBL/GenBank/DDBJ databases">
        <authorList>
            <consortium name="SYNGENTA / RWTH Aachen University"/>
        </authorList>
    </citation>
    <scope>NUCLEOTIDE SEQUENCE</scope>
</reference>
<evidence type="ECO:0000313" key="2">
    <source>
        <dbReference type="Proteomes" id="UP001153365"/>
    </source>
</evidence>
<name>A0AAV0BPR0_PHAPC</name>
<organism evidence="1 2">
    <name type="scientific">Phakopsora pachyrhizi</name>
    <name type="common">Asian soybean rust disease fungus</name>
    <dbReference type="NCBI Taxonomy" id="170000"/>
    <lineage>
        <taxon>Eukaryota</taxon>
        <taxon>Fungi</taxon>
        <taxon>Dikarya</taxon>
        <taxon>Basidiomycota</taxon>
        <taxon>Pucciniomycotina</taxon>
        <taxon>Pucciniomycetes</taxon>
        <taxon>Pucciniales</taxon>
        <taxon>Phakopsoraceae</taxon>
        <taxon>Phakopsora</taxon>
    </lineage>
</organism>
<dbReference type="EMBL" id="CALTRL010005888">
    <property type="protein sequence ID" value="CAH7687573.1"/>
    <property type="molecule type" value="Genomic_DNA"/>
</dbReference>
<proteinExistence type="predicted"/>
<feature type="non-terminal residue" evidence="1">
    <location>
        <position position="1"/>
    </location>
</feature>
<protein>
    <submittedName>
        <fullName evidence="1">Uncharacterized protein</fullName>
    </submittedName>
</protein>
<gene>
    <name evidence="1" type="ORF">PPACK8108_LOCUS22374</name>
</gene>
<comment type="caution">
    <text evidence="1">The sequence shown here is derived from an EMBL/GenBank/DDBJ whole genome shotgun (WGS) entry which is preliminary data.</text>
</comment>
<keyword evidence="2" id="KW-1185">Reference proteome</keyword>
<evidence type="ECO:0000313" key="1">
    <source>
        <dbReference type="EMBL" id="CAH7687573.1"/>
    </source>
</evidence>
<dbReference type="AlphaFoldDB" id="A0AAV0BPR0"/>
<sequence length="103" mass="12324">KLCKQMNKKLSIFYYGKHIQPQPKKGYPENFTTRPKKVPYPYHSILSLDKMRYHLQHLVPEIFIHSGVKKPVIKAIYERFILDINPTVQIEEKLDYFIFIQSS</sequence>
<accession>A0AAV0BPR0</accession>